<dbReference type="Proteomes" id="UP000003340">
    <property type="component" value="Unassembled WGS sequence"/>
</dbReference>
<evidence type="ECO:0000256" key="3">
    <source>
        <dbReference type="ARBA" id="ARBA00022692"/>
    </source>
</evidence>
<keyword evidence="8" id="KW-1185">Reference proteome</keyword>
<dbReference type="Gene3D" id="1.20.58.340">
    <property type="entry name" value="Magnesium transport protein CorA, transmembrane region"/>
    <property type="match status" value="2"/>
</dbReference>
<dbReference type="InterPro" id="IPR045863">
    <property type="entry name" value="CorA_TM1_TM2"/>
</dbReference>
<dbReference type="GO" id="GO:0046873">
    <property type="term" value="F:metal ion transmembrane transporter activity"/>
    <property type="evidence" value="ECO:0007669"/>
    <property type="project" value="InterPro"/>
</dbReference>
<evidence type="ECO:0000256" key="1">
    <source>
        <dbReference type="ARBA" id="ARBA00004141"/>
    </source>
</evidence>
<name>C0E9X0_9FIRM</name>
<dbReference type="Gene3D" id="3.30.460.20">
    <property type="entry name" value="CorA soluble domain-like"/>
    <property type="match status" value="1"/>
</dbReference>
<feature type="transmembrane region" description="Helical" evidence="6">
    <location>
        <begin position="284"/>
        <end position="302"/>
    </location>
</feature>
<dbReference type="InterPro" id="IPR047199">
    <property type="entry name" value="CorA-like"/>
</dbReference>
<dbReference type="HOGENOM" id="CLU_007127_8_1_9"/>
<comment type="subcellular location">
    <subcellularLocation>
        <location evidence="1">Membrane</location>
        <topology evidence="1">Multi-pass membrane protein</topology>
    </subcellularLocation>
</comment>
<accession>C0E9X0</accession>
<organism evidence="7 8">
    <name type="scientific">[Clostridium] methylpentosum DSM 5476</name>
    <dbReference type="NCBI Taxonomy" id="537013"/>
    <lineage>
        <taxon>Bacteria</taxon>
        <taxon>Bacillati</taxon>
        <taxon>Bacillota</taxon>
        <taxon>Clostridia</taxon>
        <taxon>Eubacteriales</taxon>
        <taxon>Oscillospiraceae</taxon>
        <taxon>Oscillospiraceae incertae sedis</taxon>
    </lineage>
</organism>
<dbReference type="Pfam" id="PF01544">
    <property type="entry name" value="CorA"/>
    <property type="match status" value="1"/>
</dbReference>
<comment type="similarity">
    <text evidence="2">Belongs to the CorA metal ion transporter (MIT) (TC 1.A.35) family.</text>
</comment>
<dbReference type="InterPro" id="IPR045861">
    <property type="entry name" value="CorA_cytoplasmic_dom"/>
</dbReference>
<evidence type="ECO:0000256" key="4">
    <source>
        <dbReference type="ARBA" id="ARBA00022989"/>
    </source>
</evidence>
<dbReference type="GO" id="GO:0016020">
    <property type="term" value="C:membrane"/>
    <property type="evidence" value="ECO:0007669"/>
    <property type="project" value="UniProtKB-SubCell"/>
</dbReference>
<evidence type="ECO:0000256" key="6">
    <source>
        <dbReference type="SAM" id="Phobius"/>
    </source>
</evidence>
<dbReference type="STRING" id="537013.CLOSTMETH_00622"/>
<keyword evidence="3 6" id="KW-0812">Transmembrane</keyword>
<dbReference type="SUPFAM" id="SSF143865">
    <property type="entry name" value="CorA soluble domain-like"/>
    <property type="match status" value="1"/>
</dbReference>
<dbReference type="PANTHER" id="PTHR47891">
    <property type="entry name" value="TRANSPORTER-RELATED"/>
    <property type="match status" value="1"/>
</dbReference>
<evidence type="ECO:0000313" key="7">
    <source>
        <dbReference type="EMBL" id="EEG31725.1"/>
    </source>
</evidence>
<reference evidence="7 8" key="2">
    <citation type="submission" date="2009-02" db="EMBL/GenBank/DDBJ databases">
        <title>Draft genome sequence of Clostridium methylpentosum (DSM 5476).</title>
        <authorList>
            <person name="Sudarsanam P."/>
            <person name="Ley R."/>
            <person name="Guruge J."/>
            <person name="Turnbaugh P.J."/>
            <person name="Mahowald M."/>
            <person name="Liep D."/>
            <person name="Gordon J."/>
        </authorList>
    </citation>
    <scope>NUCLEOTIDE SEQUENCE [LARGE SCALE GENOMIC DNA]</scope>
    <source>
        <strain evidence="7 8">DSM 5476</strain>
    </source>
</reference>
<keyword evidence="5 6" id="KW-0472">Membrane</keyword>
<proteinExistence type="inferred from homology"/>
<dbReference type="SUPFAM" id="SSF144083">
    <property type="entry name" value="Magnesium transport protein CorA, transmembrane region"/>
    <property type="match status" value="1"/>
</dbReference>
<dbReference type="eggNOG" id="COG0598">
    <property type="taxonomic scope" value="Bacteria"/>
</dbReference>
<comment type="caution">
    <text evidence="7">The sequence shown here is derived from an EMBL/GenBank/DDBJ whole genome shotgun (WGS) entry which is preliminary data.</text>
</comment>
<evidence type="ECO:0000256" key="2">
    <source>
        <dbReference type="ARBA" id="ARBA00009765"/>
    </source>
</evidence>
<evidence type="ECO:0000313" key="8">
    <source>
        <dbReference type="Proteomes" id="UP000003340"/>
    </source>
</evidence>
<gene>
    <name evidence="7" type="ORF">CLOSTMETH_00622</name>
</gene>
<dbReference type="EMBL" id="ACEC01000025">
    <property type="protein sequence ID" value="EEG31725.1"/>
    <property type="molecule type" value="Genomic_DNA"/>
</dbReference>
<protein>
    <submittedName>
        <fullName evidence="7">CorA-like protein</fullName>
    </submittedName>
</protein>
<dbReference type="CDD" id="cd12827">
    <property type="entry name" value="EcCorA_ZntB-like_u2"/>
    <property type="match status" value="1"/>
</dbReference>
<reference evidence="7 8" key="1">
    <citation type="submission" date="2009-01" db="EMBL/GenBank/DDBJ databases">
        <authorList>
            <person name="Fulton L."/>
            <person name="Clifton S."/>
            <person name="Fulton B."/>
            <person name="Xu J."/>
            <person name="Minx P."/>
            <person name="Pepin K.H."/>
            <person name="Johnson M."/>
            <person name="Bhonagiri V."/>
            <person name="Nash W.E."/>
            <person name="Mardis E.R."/>
            <person name="Wilson R.K."/>
        </authorList>
    </citation>
    <scope>NUCLEOTIDE SEQUENCE [LARGE SCALE GENOMIC DNA]</scope>
    <source>
        <strain evidence="7 8">DSM 5476</strain>
    </source>
</reference>
<dbReference type="PANTHER" id="PTHR47891:SF2">
    <property type="entry name" value="MAGNESIUM AND COBALT TRANSPORTER"/>
    <property type="match status" value="1"/>
</dbReference>
<sequence length="308" mass="35596">MIEFYKTIDSRITPIDKIEEYTWINMVAPNEKEKQLIIDQVGVEPTFFNAALDEEETSHIDTEDDQTAIIIDIPDRTSDDKGNIVFYTIPLAIIMKGKTMITVCIKDSPIIRDFTNGLVRHVNTQYRTRTIFQIFYRISQTYLTYLKQIDKINDYAEQQLHKSMKNKELFRMMEIEKSLVYFSTSLKANEVTLQKIFRGRLLKLYDEDKDLLEDVLIEVKQAIEMCTIYRDILSGTMDAYASIISNNLNIVMKVLTSITILMAIPTMISGFYGMNVQGLPMPFFWFPAAISVGLVLICALILKKKNML</sequence>
<keyword evidence="4 6" id="KW-1133">Transmembrane helix</keyword>
<evidence type="ECO:0000256" key="5">
    <source>
        <dbReference type="ARBA" id="ARBA00023136"/>
    </source>
</evidence>
<dbReference type="InterPro" id="IPR002523">
    <property type="entry name" value="MgTranspt_CorA/ZnTranspt_ZntB"/>
</dbReference>
<dbReference type="AlphaFoldDB" id="C0E9X0"/>
<feature type="transmembrane region" description="Helical" evidence="6">
    <location>
        <begin position="250"/>
        <end position="272"/>
    </location>
</feature>